<feature type="compositionally biased region" description="Basic and acidic residues" evidence="1">
    <location>
        <begin position="151"/>
        <end position="169"/>
    </location>
</feature>
<dbReference type="RefSeq" id="WP_252821827.1">
    <property type="nucleotide sequence ID" value="NZ_JAMXQS010000009.1"/>
</dbReference>
<protein>
    <recommendedName>
        <fullName evidence="4">DNA-binding protein</fullName>
    </recommendedName>
</protein>
<evidence type="ECO:0000313" key="2">
    <source>
        <dbReference type="EMBL" id="MCO6051853.1"/>
    </source>
</evidence>
<evidence type="ECO:0008006" key="4">
    <source>
        <dbReference type="Google" id="ProtNLM"/>
    </source>
</evidence>
<feature type="region of interest" description="Disordered" evidence="1">
    <location>
        <begin position="1"/>
        <end position="23"/>
    </location>
</feature>
<dbReference type="SUPFAM" id="SSF101756">
    <property type="entry name" value="Hypothetical protein YgiW"/>
    <property type="match status" value="1"/>
</dbReference>
<reference evidence="2 3" key="1">
    <citation type="submission" date="2022-06" db="EMBL/GenBank/DDBJ databases">
        <title>Mesorhizobium sp. strain RP14 Genome sequencing and assembly.</title>
        <authorList>
            <person name="Kim I."/>
        </authorList>
    </citation>
    <scope>NUCLEOTIDE SEQUENCE [LARGE SCALE GENOMIC DNA]</scope>
    <source>
        <strain evidence="3">RP14(2022)</strain>
    </source>
</reference>
<dbReference type="InterPro" id="IPR036700">
    <property type="entry name" value="BOBF_sf"/>
</dbReference>
<dbReference type="EMBL" id="JAMXQS010000009">
    <property type="protein sequence ID" value="MCO6051853.1"/>
    <property type="molecule type" value="Genomic_DNA"/>
</dbReference>
<gene>
    <name evidence="2" type="ORF">NGM99_18870</name>
</gene>
<name>A0ABT1CAZ5_9HYPH</name>
<evidence type="ECO:0000256" key="1">
    <source>
        <dbReference type="SAM" id="MobiDB-lite"/>
    </source>
</evidence>
<keyword evidence="3" id="KW-1185">Reference proteome</keyword>
<proteinExistence type="predicted"/>
<comment type="caution">
    <text evidence="2">The sequence shown here is derived from an EMBL/GenBank/DDBJ whole genome shotgun (WGS) entry which is preliminary data.</text>
</comment>
<dbReference type="Proteomes" id="UP001205906">
    <property type="component" value="Unassembled WGS sequence"/>
</dbReference>
<sequence length="169" mass="17237">MTTENETTQTRTEMPATPSRRGGRAKAAFAGLGLLALGLAGGAGATAALSPSDNTVLMKPVAVNALEDGTQTAVKGTVGDVFGNKFVLADGTGRALIDSGWRGEGGDLVKPGETVTVQGRFDRGSLHGEVLVRADGAAQSLKPPKPGPRGWAERLGDGHLRVAEGPELP</sequence>
<organism evidence="2 3">
    <name type="scientific">Mesorhizobium liriopis</name>
    <dbReference type="NCBI Taxonomy" id="2953882"/>
    <lineage>
        <taxon>Bacteria</taxon>
        <taxon>Pseudomonadati</taxon>
        <taxon>Pseudomonadota</taxon>
        <taxon>Alphaproteobacteria</taxon>
        <taxon>Hyphomicrobiales</taxon>
        <taxon>Phyllobacteriaceae</taxon>
        <taxon>Mesorhizobium</taxon>
    </lineage>
</organism>
<evidence type="ECO:0000313" key="3">
    <source>
        <dbReference type="Proteomes" id="UP001205906"/>
    </source>
</evidence>
<feature type="compositionally biased region" description="Low complexity" evidence="1">
    <location>
        <begin position="1"/>
        <end position="13"/>
    </location>
</feature>
<accession>A0ABT1CAZ5</accession>
<feature type="region of interest" description="Disordered" evidence="1">
    <location>
        <begin position="138"/>
        <end position="169"/>
    </location>
</feature>